<proteinExistence type="predicted"/>
<accession>A0A0S4TRN3</accession>
<dbReference type="EMBL" id="LN899819">
    <property type="protein sequence ID" value="CUV12205.1"/>
    <property type="molecule type" value="Genomic_DNA"/>
</dbReference>
<reference evidence="1" key="1">
    <citation type="submission" date="2015-10" db="EMBL/GenBank/DDBJ databases">
        <authorList>
            <person name="Gilbert D.G."/>
        </authorList>
    </citation>
    <scope>NUCLEOTIDE SEQUENCE</scope>
    <source>
        <strain evidence="1">Phyl III-seqv23</strain>
    </source>
</reference>
<protein>
    <submittedName>
        <fullName evidence="1">Uncharacterized protein</fullName>
    </submittedName>
</protein>
<organism evidence="1">
    <name type="scientific">Ralstonia solanacearum</name>
    <name type="common">Pseudomonas solanacearum</name>
    <dbReference type="NCBI Taxonomy" id="305"/>
    <lineage>
        <taxon>Bacteria</taxon>
        <taxon>Pseudomonadati</taxon>
        <taxon>Pseudomonadota</taxon>
        <taxon>Betaproteobacteria</taxon>
        <taxon>Burkholderiales</taxon>
        <taxon>Burkholderiaceae</taxon>
        <taxon>Ralstonia</taxon>
        <taxon>Ralstonia solanacearum species complex</taxon>
    </lineage>
</organism>
<evidence type="ECO:0000313" key="1">
    <source>
        <dbReference type="EMBL" id="CUV12205.1"/>
    </source>
</evidence>
<name>A0A0S4TRN3_RALSL</name>
<gene>
    <name evidence="1" type="ORF">RUN39_v1_320098</name>
</gene>
<sequence length="59" mass="6471">MRSAARLLQSFNRCCAKISNLYGLETGICAVSRTRWREWVVGELAAGRARPFGVIGTGL</sequence>
<dbReference type="AlphaFoldDB" id="A0A0S4TRN3"/>